<dbReference type="Gene3D" id="3.30.1370.110">
    <property type="match status" value="1"/>
</dbReference>
<dbReference type="InterPro" id="IPR009060">
    <property type="entry name" value="UBA-like_sf"/>
</dbReference>
<dbReference type="InterPro" id="IPR052772">
    <property type="entry name" value="Endo/PolyKinase_Domain-Protein"/>
</dbReference>
<organism evidence="4 5">
    <name type="scientific">Circinella minor</name>
    <dbReference type="NCBI Taxonomy" id="1195481"/>
    <lineage>
        <taxon>Eukaryota</taxon>
        <taxon>Fungi</taxon>
        <taxon>Fungi incertae sedis</taxon>
        <taxon>Mucoromycota</taxon>
        <taxon>Mucoromycotina</taxon>
        <taxon>Mucoromycetes</taxon>
        <taxon>Mucorales</taxon>
        <taxon>Lichtheimiaceae</taxon>
        <taxon>Circinella</taxon>
    </lineage>
</organism>
<dbReference type="Proteomes" id="UP000646827">
    <property type="component" value="Unassembled WGS sequence"/>
</dbReference>
<evidence type="ECO:0000313" key="4">
    <source>
        <dbReference type="EMBL" id="KAG2219688.1"/>
    </source>
</evidence>
<dbReference type="GO" id="GO:0004519">
    <property type="term" value="F:endonuclease activity"/>
    <property type="evidence" value="ECO:0007669"/>
    <property type="project" value="TreeGrafter"/>
</dbReference>
<feature type="region of interest" description="Disordered" evidence="1">
    <location>
        <begin position="1"/>
        <end position="23"/>
    </location>
</feature>
<dbReference type="SUPFAM" id="SSF46934">
    <property type="entry name" value="UBA-like"/>
    <property type="match status" value="1"/>
</dbReference>
<dbReference type="PANTHER" id="PTHR46535">
    <property type="entry name" value="NEDD4-BINDING PROTEIN 2"/>
    <property type="match status" value="1"/>
</dbReference>
<dbReference type="PROSITE" id="PS50828">
    <property type="entry name" value="SMR"/>
    <property type="match status" value="1"/>
</dbReference>
<dbReference type="EMBL" id="JAEPRB010000168">
    <property type="protein sequence ID" value="KAG2219688.1"/>
    <property type="molecule type" value="Genomic_DNA"/>
</dbReference>
<evidence type="ECO:0000259" key="3">
    <source>
        <dbReference type="PROSITE" id="PS51140"/>
    </source>
</evidence>
<sequence length="468" mass="52885">AHDLQGSVTSSDDYDDDQSDDAESQQNLEFLMVCFPNVDRQALLTVLQEQDNNIERATDILLNDVFLESDLPPAKNSTSSLNGDDEELSYREALRLDQIEKRKAKKKADKKDKGVIWSTGNLPYASTTDQYLDEDNSAAATTTTANAWKQYDGHVKNIRKAFPATAPSTILGCVKTCRGNVIAAVRELMRKDTRLKPMFHWTTMSELEQLEHALKKIIVDRPPEEIYRIATGVIISERSDTTKPTVEKMTQIGCDFALTFDREQQELAERMALLKLKKFNAVPDLPAVPEYLLIDNADTYSEDDPMTCREKASDLIMERNNLYRKAAEAYRRTKNKGPGEGGVAFYYSDEARQLDTQAKNWNLKAARALVRKERLREQDDHLVDLHGLTVAEAKILIQEGVNQWWSRSQMQIGRKGIKPLKIVTGVGRHSEYGESKLLPSALKLLKKEGWRIETPYPGCILVKGICAT</sequence>
<reference evidence="4 5" key="1">
    <citation type="submission" date="2020-12" db="EMBL/GenBank/DDBJ databases">
        <title>Metabolic potential, ecology and presence of endohyphal bacteria is reflected in genomic diversity of Mucoromycotina.</title>
        <authorList>
            <person name="Muszewska A."/>
            <person name="Okrasinska A."/>
            <person name="Steczkiewicz K."/>
            <person name="Drgas O."/>
            <person name="Orlowska M."/>
            <person name="Perlinska-Lenart U."/>
            <person name="Aleksandrzak-Piekarczyk T."/>
            <person name="Szatraj K."/>
            <person name="Zielenkiewicz U."/>
            <person name="Pilsyk S."/>
            <person name="Malc E."/>
            <person name="Mieczkowski P."/>
            <person name="Kruszewska J.S."/>
            <person name="Biernat P."/>
            <person name="Pawlowska J."/>
        </authorList>
    </citation>
    <scope>NUCLEOTIDE SEQUENCE [LARGE SCALE GENOMIC DNA]</scope>
    <source>
        <strain evidence="4 5">CBS 142.35</strain>
    </source>
</reference>
<evidence type="ECO:0000259" key="2">
    <source>
        <dbReference type="PROSITE" id="PS50828"/>
    </source>
</evidence>
<evidence type="ECO:0008006" key="6">
    <source>
        <dbReference type="Google" id="ProtNLM"/>
    </source>
</evidence>
<protein>
    <recommendedName>
        <fullName evidence="6">Smr domain-containing protein</fullName>
    </recommendedName>
</protein>
<gene>
    <name evidence="4" type="ORF">INT45_001860</name>
</gene>
<accession>A0A8H7S1H3</accession>
<dbReference type="OrthoDB" id="3231855at2759"/>
<feature type="domain" description="CUE" evidence="3">
    <location>
        <begin position="23"/>
        <end position="66"/>
    </location>
</feature>
<dbReference type="InterPro" id="IPR003892">
    <property type="entry name" value="CUE"/>
</dbReference>
<dbReference type="SMART" id="SM00463">
    <property type="entry name" value="SMR"/>
    <property type="match status" value="1"/>
</dbReference>
<proteinExistence type="predicted"/>
<dbReference type="AlphaFoldDB" id="A0A8H7S1H3"/>
<feature type="compositionally biased region" description="Acidic residues" evidence="1">
    <location>
        <begin position="12"/>
        <end position="23"/>
    </location>
</feature>
<dbReference type="Pfam" id="PF08590">
    <property type="entry name" value="DUF1771"/>
    <property type="match status" value="1"/>
</dbReference>
<dbReference type="InterPro" id="IPR036063">
    <property type="entry name" value="Smr_dom_sf"/>
</dbReference>
<evidence type="ECO:0000313" key="5">
    <source>
        <dbReference type="Proteomes" id="UP000646827"/>
    </source>
</evidence>
<dbReference type="InterPro" id="IPR002625">
    <property type="entry name" value="Smr_dom"/>
</dbReference>
<dbReference type="GO" id="GO:0043130">
    <property type="term" value="F:ubiquitin binding"/>
    <property type="evidence" value="ECO:0007669"/>
    <property type="project" value="InterPro"/>
</dbReference>
<dbReference type="SMART" id="SM01162">
    <property type="entry name" value="DUF1771"/>
    <property type="match status" value="1"/>
</dbReference>
<dbReference type="GO" id="GO:0005634">
    <property type="term" value="C:nucleus"/>
    <property type="evidence" value="ECO:0007669"/>
    <property type="project" value="TreeGrafter"/>
</dbReference>
<feature type="non-terminal residue" evidence="4">
    <location>
        <position position="1"/>
    </location>
</feature>
<dbReference type="InterPro" id="IPR013899">
    <property type="entry name" value="DUF1771"/>
</dbReference>
<evidence type="ECO:0000256" key="1">
    <source>
        <dbReference type="SAM" id="MobiDB-lite"/>
    </source>
</evidence>
<dbReference type="PANTHER" id="PTHR46535:SF1">
    <property type="entry name" value="NEDD4-BINDING PROTEIN 2"/>
    <property type="match status" value="1"/>
</dbReference>
<name>A0A8H7S1H3_9FUNG</name>
<dbReference type="Gene3D" id="1.10.8.10">
    <property type="entry name" value="DNA helicase RuvA subunit, C-terminal domain"/>
    <property type="match status" value="1"/>
</dbReference>
<dbReference type="PROSITE" id="PS51140">
    <property type="entry name" value="CUE"/>
    <property type="match status" value="1"/>
</dbReference>
<feature type="domain" description="Smr" evidence="2">
    <location>
        <begin position="383"/>
        <end position="465"/>
    </location>
</feature>
<comment type="caution">
    <text evidence="4">The sequence shown here is derived from an EMBL/GenBank/DDBJ whole genome shotgun (WGS) entry which is preliminary data.</text>
</comment>
<dbReference type="SUPFAM" id="SSF160443">
    <property type="entry name" value="SMR domain-like"/>
    <property type="match status" value="1"/>
</dbReference>
<keyword evidence="5" id="KW-1185">Reference proteome</keyword>
<dbReference type="Pfam" id="PF02845">
    <property type="entry name" value="CUE"/>
    <property type="match status" value="1"/>
</dbReference>
<dbReference type="CDD" id="cd14279">
    <property type="entry name" value="CUE"/>
    <property type="match status" value="1"/>
</dbReference>